<evidence type="ECO:0008006" key="3">
    <source>
        <dbReference type="Google" id="ProtNLM"/>
    </source>
</evidence>
<dbReference type="InterPro" id="IPR025737">
    <property type="entry name" value="FApF"/>
</dbReference>
<organism evidence="1 2">
    <name type="scientific">Sinobacterium norvegicum</name>
    <dbReference type="NCBI Taxonomy" id="1641715"/>
    <lineage>
        <taxon>Bacteria</taxon>
        <taxon>Pseudomonadati</taxon>
        <taxon>Pseudomonadota</taxon>
        <taxon>Gammaproteobacteria</taxon>
        <taxon>Cellvibrionales</taxon>
        <taxon>Spongiibacteraceae</taxon>
        <taxon>Sinobacterium</taxon>
    </lineage>
</organism>
<proteinExistence type="predicted"/>
<accession>A0ABN8EG61</accession>
<evidence type="ECO:0000313" key="2">
    <source>
        <dbReference type="Proteomes" id="UP000838100"/>
    </source>
</evidence>
<dbReference type="Pfam" id="PF13557">
    <property type="entry name" value="Phenol_MetA_deg"/>
    <property type="match status" value="1"/>
</dbReference>
<comment type="caution">
    <text evidence="1">The sequence shown here is derived from an EMBL/GenBank/DDBJ whole genome shotgun (WGS) entry which is preliminary data.</text>
</comment>
<dbReference type="EMBL" id="CAKLPX010000001">
    <property type="protein sequence ID" value="CAH0991337.1"/>
    <property type="molecule type" value="Genomic_DNA"/>
</dbReference>
<sequence length="355" mass="38824">MDENSYLARNAGPLNGSIFCIGLNSAEGVLMKFIAAAIVSTTAMLSTTSPLLAEEAGTGHYVPGLIASAVDKGSEATAFTVRVNGIYYSGENTQNIAVPMAGFSNLGYTVSNVDRTMERVDLGLGWRPDWGGDGPWSYSIEAILPYVSLDIEADVKNNGDGTSRRYKDSDSGLGDVIFIPVHMVYASGSLWSTDLRFAIYVPTGDFEEGKVANVGKNYWTVEPTIGFIYLNPHTGNEFDVYLGADFNKKNMDTDYQTGTQVHLESSYIKHLDVWDGTLGLGVTGYWYEQVEKDSGDAAIYGDYKSMTAGAGPVVSFDHQLNNQWALTTELKWLHEFDTTNRAEGDFVFLKGLIKY</sequence>
<evidence type="ECO:0000313" key="1">
    <source>
        <dbReference type="EMBL" id="CAH0991337.1"/>
    </source>
</evidence>
<keyword evidence="2" id="KW-1185">Reference proteome</keyword>
<dbReference type="Proteomes" id="UP000838100">
    <property type="component" value="Unassembled WGS sequence"/>
</dbReference>
<reference evidence="1" key="1">
    <citation type="submission" date="2021-12" db="EMBL/GenBank/DDBJ databases">
        <authorList>
            <person name="Rodrigo-Torres L."/>
            <person name="Arahal R. D."/>
            <person name="Lucena T."/>
        </authorList>
    </citation>
    <scope>NUCLEOTIDE SEQUENCE</scope>
    <source>
        <strain evidence="1">CECT 8267</strain>
    </source>
</reference>
<name>A0ABN8EG61_9GAMM</name>
<protein>
    <recommendedName>
        <fullName evidence="3">Transporter</fullName>
    </recommendedName>
</protein>
<gene>
    <name evidence="1" type="ORF">SIN8267_01440</name>
</gene>